<dbReference type="Proteomes" id="UP000663853">
    <property type="component" value="Unassembled WGS sequence"/>
</dbReference>
<dbReference type="EMBL" id="CAJMXA010000490">
    <property type="protein sequence ID" value="CAE6432828.1"/>
    <property type="molecule type" value="Genomic_DNA"/>
</dbReference>
<name>A0A8H2XQQ0_9AGAM</name>
<proteinExistence type="predicted"/>
<dbReference type="Gene3D" id="1.25.40.10">
    <property type="entry name" value="Tetratricopeptide repeat domain"/>
    <property type="match status" value="1"/>
</dbReference>
<feature type="domain" description="CHAT" evidence="2">
    <location>
        <begin position="920"/>
        <end position="1077"/>
    </location>
</feature>
<evidence type="ECO:0000313" key="3">
    <source>
        <dbReference type="EMBL" id="CAE6432828.1"/>
    </source>
</evidence>
<dbReference type="AlphaFoldDB" id="A0A8H2XQQ0"/>
<feature type="region of interest" description="Disordered" evidence="1">
    <location>
        <begin position="875"/>
        <end position="924"/>
    </location>
</feature>
<feature type="compositionally biased region" description="Basic and acidic residues" evidence="1">
    <location>
        <begin position="909"/>
        <end position="922"/>
    </location>
</feature>
<comment type="caution">
    <text evidence="3">The sequence shown here is derived from an EMBL/GenBank/DDBJ whole genome shotgun (WGS) entry which is preliminary data.</text>
</comment>
<reference evidence="3" key="1">
    <citation type="submission" date="2021-01" db="EMBL/GenBank/DDBJ databases">
        <authorList>
            <person name="Kaushik A."/>
        </authorList>
    </citation>
    <scope>NUCLEOTIDE SEQUENCE</scope>
    <source>
        <strain evidence="3">AG6-10EEA</strain>
    </source>
</reference>
<protein>
    <recommendedName>
        <fullName evidence="2">CHAT domain-containing protein</fullName>
    </recommendedName>
</protein>
<gene>
    <name evidence="3" type="ORF">RDB_LOCUS26101</name>
</gene>
<organism evidence="3 4">
    <name type="scientific">Rhizoctonia solani</name>
    <dbReference type="NCBI Taxonomy" id="456999"/>
    <lineage>
        <taxon>Eukaryota</taxon>
        <taxon>Fungi</taxon>
        <taxon>Dikarya</taxon>
        <taxon>Basidiomycota</taxon>
        <taxon>Agaricomycotina</taxon>
        <taxon>Agaricomycetes</taxon>
        <taxon>Cantharellales</taxon>
        <taxon>Ceratobasidiaceae</taxon>
        <taxon>Rhizoctonia</taxon>
    </lineage>
</organism>
<dbReference type="Pfam" id="PF12770">
    <property type="entry name" value="CHAT"/>
    <property type="match status" value="1"/>
</dbReference>
<feature type="compositionally biased region" description="Acidic residues" evidence="1">
    <location>
        <begin position="885"/>
        <end position="896"/>
    </location>
</feature>
<sequence length="1077" mass="120849">MAALTRIIEGELQDLGTHKPDQEAVLDNTVSLTQTLQDLEKRVFALEAQMKQMSPESIKPEVRSIRNDLKWLLPQIQTEHPHRFALGQSLSMLAILARALFLLPECNHSKDYFMLSKSCLVLANRFVPSGHKVEPIIASHQGTLYLQRFQFFGRKKDIKRAIKYHNQSITAVADCHPKRAMFLGWLGRCHLALFEDNQDATELKRGIEYSSDAWKDIQSKAEKATNEERKHIFEGKGCALQCLLEHVGGLDNMGIINSGIEEWRSILLDLLKQPDTEGSIKAGCMKTLGFLYTTRFGQFGGWCHSDLKKSLTFLAAAVTLQPKQDSSLRSTLCVLARSLVARSNSSTSQNRVDSDLALKFLNLAKQLTPKDHVFIPHLYANFGDVHKSLSREGENDSHLRAAVKYLTRALDHPLCHPGSRLWAQARQKLGICYLYKHNIRAKRNDDRSMAYLRLSLGEFIHVALAPRGHLFDRFTAACSWATNAASHPAFRAHALYGYEMTMELIPLLACFGAVPGQRHKATQKSGQLAVEAAAIAIEAKEYTLALTLLEQGRSVKWNHMLQLQTPLYNLKLHPQGQSLAEELEALLIRLQLEESTLSSESNEQSHHEDLDLQNRYQQILGKIRQLPGFANFMRPKLVEDLIKAARNGPIVVINVHESRCDALIVHPIERNAGIQHIPLPALSPDNITKMRNIIEKSLEEIDSIRTESSDMRRKHETTEPLIMTLEAQLKDLWDWVVNPILDGLGYKPRSTPNSKLPRITWCATGPLSFLPLHAAGDYRDSGQKKAFEYVVSSYTPTLSALLSDPAYDAPAKSPCEILLVNPGNIPGEFPLPGAGQEIERISKHFEEAQKKSWQGRFTQQVWQIMGYQALSYAQKNSMGEQSDRDSDEEYSSESDEETSHSVLKPGGPENRKDKPRYTRLEGSEASPVRVYEEMQKHDWVHLACHAMQNDGDPAGCGFRLSDGFLSLQKIARMRFKKRGLAFLSACETAKGDRILPDEAVHLASGMLMTGYSSVIATMWSILDGPAVNVANLVYKRLLVDDRMDCSNSAVALHSALDGLRKEGALLPDWISFVHFGN</sequence>
<dbReference type="InterPro" id="IPR024983">
    <property type="entry name" value="CHAT_dom"/>
</dbReference>
<dbReference type="InterPro" id="IPR011990">
    <property type="entry name" value="TPR-like_helical_dom_sf"/>
</dbReference>
<evidence type="ECO:0000256" key="1">
    <source>
        <dbReference type="SAM" id="MobiDB-lite"/>
    </source>
</evidence>
<accession>A0A8H2XQQ0</accession>
<evidence type="ECO:0000313" key="4">
    <source>
        <dbReference type="Proteomes" id="UP000663853"/>
    </source>
</evidence>
<evidence type="ECO:0000259" key="2">
    <source>
        <dbReference type="Pfam" id="PF12770"/>
    </source>
</evidence>